<evidence type="ECO:0000313" key="3">
    <source>
        <dbReference type="Proteomes" id="UP000237105"/>
    </source>
</evidence>
<organism evidence="2 3">
    <name type="scientific">Parasponia andersonii</name>
    <name type="common">Sponia andersonii</name>
    <dbReference type="NCBI Taxonomy" id="3476"/>
    <lineage>
        <taxon>Eukaryota</taxon>
        <taxon>Viridiplantae</taxon>
        <taxon>Streptophyta</taxon>
        <taxon>Embryophyta</taxon>
        <taxon>Tracheophyta</taxon>
        <taxon>Spermatophyta</taxon>
        <taxon>Magnoliopsida</taxon>
        <taxon>eudicotyledons</taxon>
        <taxon>Gunneridae</taxon>
        <taxon>Pentapetalae</taxon>
        <taxon>rosids</taxon>
        <taxon>fabids</taxon>
        <taxon>Rosales</taxon>
        <taxon>Cannabaceae</taxon>
        <taxon>Parasponia</taxon>
    </lineage>
</organism>
<proteinExistence type="predicted"/>
<feature type="region of interest" description="Disordered" evidence="1">
    <location>
        <begin position="1"/>
        <end position="27"/>
    </location>
</feature>
<gene>
    <name evidence="2" type="ORF">PanWU01x14_055650</name>
</gene>
<comment type="caution">
    <text evidence="2">The sequence shown here is derived from an EMBL/GenBank/DDBJ whole genome shotgun (WGS) entry which is preliminary data.</text>
</comment>
<dbReference type="EMBL" id="JXTB01000032">
    <property type="protein sequence ID" value="PON73677.1"/>
    <property type="molecule type" value="Genomic_DNA"/>
</dbReference>
<accession>A0A2P5DK49</accession>
<evidence type="ECO:0000256" key="1">
    <source>
        <dbReference type="SAM" id="MobiDB-lite"/>
    </source>
</evidence>
<evidence type="ECO:0000313" key="2">
    <source>
        <dbReference type="EMBL" id="PON73677.1"/>
    </source>
</evidence>
<dbReference type="Proteomes" id="UP000237105">
    <property type="component" value="Unassembled WGS sequence"/>
</dbReference>
<name>A0A2P5DK49_PARAD</name>
<reference evidence="3" key="1">
    <citation type="submission" date="2016-06" db="EMBL/GenBank/DDBJ databases">
        <title>Parallel loss of symbiosis genes in relatives of nitrogen-fixing non-legume Parasponia.</title>
        <authorList>
            <person name="Van Velzen R."/>
            <person name="Holmer R."/>
            <person name="Bu F."/>
            <person name="Rutten L."/>
            <person name="Van Zeijl A."/>
            <person name="Liu W."/>
            <person name="Santuari L."/>
            <person name="Cao Q."/>
            <person name="Sharma T."/>
            <person name="Shen D."/>
            <person name="Roswanjaya Y."/>
            <person name="Wardhani T."/>
            <person name="Kalhor M.S."/>
            <person name="Jansen J."/>
            <person name="Van den Hoogen J."/>
            <person name="Gungor B."/>
            <person name="Hartog M."/>
            <person name="Hontelez J."/>
            <person name="Verver J."/>
            <person name="Yang W.-C."/>
            <person name="Schijlen E."/>
            <person name="Repin R."/>
            <person name="Schilthuizen M."/>
            <person name="Schranz E."/>
            <person name="Heidstra R."/>
            <person name="Miyata K."/>
            <person name="Fedorova E."/>
            <person name="Kohlen W."/>
            <person name="Bisseling T."/>
            <person name="Smit S."/>
            <person name="Geurts R."/>
        </authorList>
    </citation>
    <scope>NUCLEOTIDE SEQUENCE [LARGE SCALE GENOMIC DNA]</scope>
    <source>
        <strain evidence="3">cv. WU1-14</strain>
    </source>
</reference>
<keyword evidence="3" id="KW-1185">Reference proteome</keyword>
<dbReference type="AlphaFoldDB" id="A0A2P5DK49"/>
<sequence>MEYDEKFQTGTVMRVQDSNESDPKSEVKRPLIMTEFWSKQSRIVPKSLNIVEQEVEQVTKRIL</sequence>
<protein>
    <submittedName>
        <fullName evidence="2">Uncharacterized protein</fullName>
    </submittedName>
</protein>